<dbReference type="GO" id="GO:0051082">
    <property type="term" value="F:unfolded protein binding"/>
    <property type="evidence" value="ECO:0007669"/>
    <property type="project" value="InterPro"/>
</dbReference>
<evidence type="ECO:0000256" key="3">
    <source>
        <dbReference type="ARBA" id="ARBA00023186"/>
    </source>
</evidence>
<feature type="coiled-coil region" evidence="4">
    <location>
        <begin position="1"/>
        <end position="47"/>
    </location>
</feature>
<keyword evidence="4" id="KW-0175">Coiled coil</keyword>
<evidence type="ECO:0000313" key="5">
    <source>
        <dbReference type="EMBL" id="SSX20122.1"/>
    </source>
</evidence>
<gene>
    <name evidence="5" type="primary">CSON000553</name>
</gene>
<name>A0A336LQ41_CULSO</name>
<dbReference type="GO" id="GO:0044183">
    <property type="term" value="F:protein folding chaperone"/>
    <property type="evidence" value="ECO:0007669"/>
    <property type="project" value="TreeGrafter"/>
</dbReference>
<dbReference type="OMA" id="REMIQQK"/>
<dbReference type="GO" id="GO:0016272">
    <property type="term" value="C:prefoldin complex"/>
    <property type="evidence" value="ECO:0007669"/>
    <property type="project" value="InterPro"/>
</dbReference>
<evidence type="ECO:0000256" key="1">
    <source>
        <dbReference type="ARBA" id="ARBA00008045"/>
    </source>
</evidence>
<dbReference type="AlphaFoldDB" id="A0A336LQ41"/>
<dbReference type="Pfam" id="PF01920">
    <property type="entry name" value="Prefoldin_2"/>
    <property type="match status" value="1"/>
</dbReference>
<dbReference type="GO" id="GO:0005737">
    <property type="term" value="C:cytoplasm"/>
    <property type="evidence" value="ECO:0007669"/>
    <property type="project" value="TreeGrafter"/>
</dbReference>
<evidence type="ECO:0000256" key="4">
    <source>
        <dbReference type="SAM" id="Coils"/>
    </source>
</evidence>
<evidence type="ECO:0000256" key="2">
    <source>
        <dbReference type="ARBA" id="ARBA00011695"/>
    </source>
</evidence>
<feature type="coiled-coil region" evidence="4">
    <location>
        <begin position="88"/>
        <end position="122"/>
    </location>
</feature>
<protein>
    <submittedName>
        <fullName evidence="5">CSON000553 protein</fullName>
    </submittedName>
</protein>
<dbReference type="InterPro" id="IPR002777">
    <property type="entry name" value="PFD_beta-like"/>
</dbReference>
<accession>A0A336LQ41</accession>
<dbReference type="InterPro" id="IPR009053">
    <property type="entry name" value="Prefoldin"/>
</dbReference>
<organism evidence="5">
    <name type="scientific">Culicoides sonorensis</name>
    <name type="common">Biting midge</name>
    <dbReference type="NCBI Taxonomy" id="179676"/>
    <lineage>
        <taxon>Eukaryota</taxon>
        <taxon>Metazoa</taxon>
        <taxon>Ecdysozoa</taxon>
        <taxon>Arthropoda</taxon>
        <taxon>Hexapoda</taxon>
        <taxon>Insecta</taxon>
        <taxon>Pterygota</taxon>
        <taxon>Neoptera</taxon>
        <taxon>Endopterygota</taxon>
        <taxon>Diptera</taxon>
        <taxon>Nematocera</taxon>
        <taxon>Chironomoidea</taxon>
        <taxon>Ceratopogonidae</taxon>
        <taxon>Ceratopogoninae</taxon>
        <taxon>Culicoides</taxon>
        <taxon>Monoculicoides</taxon>
    </lineage>
</organism>
<keyword evidence="3" id="KW-0143">Chaperone</keyword>
<comment type="similarity">
    <text evidence="1">Belongs to the prefoldin subunit beta family.</text>
</comment>
<dbReference type="SUPFAM" id="SSF46579">
    <property type="entry name" value="Prefoldin"/>
    <property type="match status" value="1"/>
</dbReference>
<reference evidence="5" key="1">
    <citation type="submission" date="2018-07" db="EMBL/GenBank/DDBJ databases">
        <authorList>
            <person name="Quirk P.G."/>
            <person name="Krulwich T.A."/>
        </authorList>
    </citation>
    <scope>NUCLEOTIDE SEQUENCE</scope>
</reference>
<dbReference type="Gene3D" id="1.10.287.370">
    <property type="match status" value="1"/>
</dbReference>
<dbReference type="PANTHER" id="PTHR20903">
    <property type="entry name" value="PREFOLDIN SUBUNIT 1-RELATED"/>
    <property type="match status" value="1"/>
</dbReference>
<dbReference type="VEuPathDB" id="VectorBase:CSON000553"/>
<dbReference type="EMBL" id="UFQT01000108">
    <property type="protein sequence ID" value="SSX20122.1"/>
    <property type="molecule type" value="Genomic_DNA"/>
</dbReference>
<comment type="subunit">
    <text evidence="2">Heterohexamer of two PFD-alpha type and four PFD-beta type subunits.</text>
</comment>
<proteinExistence type="inferred from homology"/>
<dbReference type="PANTHER" id="PTHR20903:SF0">
    <property type="entry name" value="PREFOLDIN SUBUNIT 1"/>
    <property type="match status" value="1"/>
</dbReference>
<sequence length="122" mass="14408">MADLELKKAFTEMQLNKIETTKKLRFIDFQEEQLKKSKARYELTDSEISQLDEDTKVYATVGRMFVLSTLPKLRSELKGKTEKVLEMIAQCDKNKEFLMTNLKEQEESLRELVQQKKNNIEK</sequence>